<feature type="transmembrane region" description="Helical" evidence="2">
    <location>
        <begin position="280"/>
        <end position="304"/>
    </location>
</feature>
<dbReference type="RefSeq" id="XP_040767038.1">
    <property type="nucleotide sequence ID" value="XM_040912230.1"/>
</dbReference>
<dbReference type="EMBL" id="KV427612">
    <property type="protein sequence ID" value="KZT09298.1"/>
    <property type="molecule type" value="Genomic_DNA"/>
</dbReference>
<keyword evidence="2" id="KW-0472">Membrane</keyword>
<dbReference type="InParanoid" id="A0A165FPX6"/>
<feature type="region of interest" description="Disordered" evidence="1">
    <location>
        <begin position="391"/>
        <end position="419"/>
    </location>
</feature>
<dbReference type="Proteomes" id="UP000076871">
    <property type="component" value="Unassembled WGS sequence"/>
</dbReference>
<dbReference type="OrthoDB" id="3266941at2759"/>
<accession>A0A165FPX6</accession>
<gene>
    <name evidence="4" type="ORF">LAESUDRAFT_756927</name>
</gene>
<name>A0A165FPX6_9APHY</name>
<feature type="signal peptide" evidence="3">
    <location>
        <begin position="1"/>
        <end position="23"/>
    </location>
</feature>
<dbReference type="AlphaFoldDB" id="A0A165FPX6"/>
<keyword evidence="5" id="KW-1185">Reference proteome</keyword>
<feature type="compositionally biased region" description="Low complexity" evidence="1">
    <location>
        <begin position="534"/>
        <end position="551"/>
    </location>
</feature>
<sequence>MSLSRPLLVCILVLALGPQFALAIFDFVTYSPALQCAPFSVEFSGGTFPSALPLKLTVVPFHSNFTPFSFDIPDSAWNETTDTGLVTTFLPIKEGTDFVVSLDDANGVPTGPISQVIRVEDFNDSACLEFEQVSKTKPFALASELSQCEQFNVTFNTSEVDAAPTIRAFIPGDTSFLVNSTSSDTARGVASYVMDALHGKEVVLMLNGSGHSEATDLFIVGGSAASNATCLPTSSTATNVTSSTTFTVTSSVLATSRASASSTAASWSMTGHSTTLSQGAIIAVAAASATIVLVILLAMVVWLYCSRRRRYASAAANVEQCIVGASRSEDEKRPIPPPIIVPSKAESWDIHMETVPTPKSTDARVSASYGKNPLYTNSKFWLPSLTPPELNRAHSTRSLSRAPSRSDYGRASRASMSMLSTSTASRSLQIADASGASRRVPLAIASAQSVRSMAGSQRLPTSPTTTISTVDMEYFRDIAERYGGGISTDAIPLPPQPAWITKDTIRTSAYLAGLESTHILYAPSSPSAPVRMRPSSLEPAPLASSAHSLKSASERDQQPNSQVYREPPQALVPSSPVATSLSSSYDTI</sequence>
<feature type="compositionally biased region" description="Low complexity" evidence="1">
    <location>
        <begin position="571"/>
        <end position="588"/>
    </location>
</feature>
<evidence type="ECO:0000256" key="1">
    <source>
        <dbReference type="SAM" id="MobiDB-lite"/>
    </source>
</evidence>
<proteinExistence type="predicted"/>
<feature type="region of interest" description="Disordered" evidence="1">
    <location>
        <begin position="525"/>
        <end position="588"/>
    </location>
</feature>
<feature type="chain" id="PRO_5007857788" description="Dystroglycan-type cadherin-like domain-containing protein" evidence="3">
    <location>
        <begin position="24"/>
        <end position="588"/>
    </location>
</feature>
<evidence type="ECO:0000256" key="3">
    <source>
        <dbReference type="SAM" id="SignalP"/>
    </source>
</evidence>
<reference evidence="4 5" key="1">
    <citation type="journal article" date="2016" name="Mol. Biol. Evol.">
        <title>Comparative Genomics of Early-Diverging Mushroom-Forming Fungi Provides Insights into the Origins of Lignocellulose Decay Capabilities.</title>
        <authorList>
            <person name="Nagy L.G."/>
            <person name="Riley R."/>
            <person name="Tritt A."/>
            <person name="Adam C."/>
            <person name="Daum C."/>
            <person name="Floudas D."/>
            <person name="Sun H."/>
            <person name="Yadav J.S."/>
            <person name="Pangilinan J."/>
            <person name="Larsson K.H."/>
            <person name="Matsuura K."/>
            <person name="Barry K."/>
            <person name="Labutti K."/>
            <person name="Kuo R."/>
            <person name="Ohm R.A."/>
            <person name="Bhattacharya S.S."/>
            <person name="Shirouzu T."/>
            <person name="Yoshinaga Y."/>
            <person name="Martin F.M."/>
            <person name="Grigoriev I.V."/>
            <person name="Hibbett D.S."/>
        </authorList>
    </citation>
    <scope>NUCLEOTIDE SEQUENCE [LARGE SCALE GENOMIC DNA]</scope>
    <source>
        <strain evidence="4 5">93-53</strain>
    </source>
</reference>
<evidence type="ECO:0000313" key="4">
    <source>
        <dbReference type="EMBL" id="KZT09298.1"/>
    </source>
</evidence>
<organism evidence="4 5">
    <name type="scientific">Laetiporus sulphureus 93-53</name>
    <dbReference type="NCBI Taxonomy" id="1314785"/>
    <lineage>
        <taxon>Eukaryota</taxon>
        <taxon>Fungi</taxon>
        <taxon>Dikarya</taxon>
        <taxon>Basidiomycota</taxon>
        <taxon>Agaricomycotina</taxon>
        <taxon>Agaricomycetes</taxon>
        <taxon>Polyporales</taxon>
        <taxon>Laetiporus</taxon>
    </lineage>
</organism>
<keyword evidence="3" id="KW-0732">Signal</keyword>
<keyword evidence="2" id="KW-0812">Transmembrane</keyword>
<keyword evidence="2" id="KW-1133">Transmembrane helix</keyword>
<evidence type="ECO:0000256" key="2">
    <source>
        <dbReference type="SAM" id="Phobius"/>
    </source>
</evidence>
<protein>
    <recommendedName>
        <fullName evidence="6">Dystroglycan-type cadherin-like domain-containing protein</fullName>
    </recommendedName>
</protein>
<evidence type="ECO:0008006" key="6">
    <source>
        <dbReference type="Google" id="ProtNLM"/>
    </source>
</evidence>
<dbReference type="GeneID" id="63829258"/>
<evidence type="ECO:0000313" key="5">
    <source>
        <dbReference type="Proteomes" id="UP000076871"/>
    </source>
</evidence>